<dbReference type="EMBL" id="JASATX010000006">
    <property type="protein sequence ID" value="MDI2099633.1"/>
    <property type="molecule type" value="Genomic_DNA"/>
</dbReference>
<feature type="transmembrane region" description="Helical" evidence="7">
    <location>
        <begin position="151"/>
        <end position="173"/>
    </location>
</feature>
<feature type="transmembrane region" description="Helical" evidence="7">
    <location>
        <begin position="222"/>
        <end position="241"/>
    </location>
</feature>
<dbReference type="InterPro" id="IPR000515">
    <property type="entry name" value="MetI-like"/>
</dbReference>
<dbReference type="GO" id="GO:0005886">
    <property type="term" value="C:plasma membrane"/>
    <property type="evidence" value="ECO:0007669"/>
    <property type="project" value="UniProtKB-SubCell"/>
</dbReference>
<dbReference type="GO" id="GO:0055085">
    <property type="term" value="P:transmembrane transport"/>
    <property type="evidence" value="ECO:0007669"/>
    <property type="project" value="InterPro"/>
</dbReference>
<dbReference type="InterPro" id="IPR035906">
    <property type="entry name" value="MetI-like_sf"/>
</dbReference>
<feature type="transmembrane region" description="Helical" evidence="7">
    <location>
        <begin position="121"/>
        <end position="139"/>
    </location>
</feature>
<keyword evidence="3" id="KW-1003">Cell membrane</keyword>
<keyword evidence="2 7" id="KW-0813">Transport</keyword>
<protein>
    <submittedName>
        <fullName evidence="9">ABC transporter permease subunit</fullName>
    </submittedName>
</protein>
<evidence type="ECO:0000259" key="8">
    <source>
        <dbReference type="PROSITE" id="PS50928"/>
    </source>
</evidence>
<organism evidence="9 10">
    <name type="scientific">Ruicaihuangia caeni</name>
    <dbReference type="NCBI Taxonomy" id="3042517"/>
    <lineage>
        <taxon>Bacteria</taxon>
        <taxon>Bacillati</taxon>
        <taxon>Actinomycetota</taxon>
        <taxon>Actinomycetes</taxon>
        <taxon>Micrococcales</taxon>
        <taxon>Microbacteriaceae</taxon>
        <taxon>Ruicaihuangia</taxon>
    </lineage>
</organism>
<comment type="similarity">
    <text evidence="7">Belongs to the binding-protein-dependent transport system permease family.</text>
</comment>
<evidence type="ECO:0000256" key="3">
    <source>
        <dbReference type="ARBA" id="ARBA00022475"/>
    </source>
</evidence>
<name>A0AAW6TCT0_9MICO</name>
<evidence type="ECO:0000256" key="5">
    <source>
        <dbReference type="ARBA" id="ARBA00022989"/>
    </source>
</evidence>
<dbReference type="RefSeq" id="WP_281489425.1">
    <property type="nucleotide sequence ID" value="NZ_JASATX010000006.1"/>
</dbReference>
<dbReference type="PROSITE" id="PS50928">
    <property type="entry name" value="ABC_TM1"/>
    <property type="match status" value="1"/>
</dbReference>
<evidence type="ECO:0000313" key="9">
    <source>
        <dbReference type="EMBL" id="MDI2099633.1"/>
    </source>
</evidence>
<keyword evidence="6 7" id="KW-0472">Membrane</keyword>
<evidence type="ECO:0000256" key="2">
    <source>
        <dbReference type="ARBA" id="ARBA00022448"/>
    </source>
</evidence>
<feature type="transmembrane region" description="Helical" evidence="7">
    <location>
        <begin position="36"/>
        <end position="54"/>
    </location>
</feature>
<feature type="transmembrane region" description="Helical" evidence="7">
    <location>
        <begin position="179"/>
        <end position="201"/>
    </location>
</feature>
<comment type="subcellular location">
    <subcellularLocation>
        <location evidence="1 7">Cell membrane</location>
        <topology evidence="1 7">Multi-pass membrane protein</topology>
    </subcellularLocation>
</comment>
<evidence type="ECO:0000256" key="7">
    <source>
        <dbReference type="RuleBase" id="RU363032"/>
    </source>
</evidence>
<dbReference type="PANTHER" id="PTHR30151:SF41">
    <property type="entry name" value="ABC TRANSPORTER PERMEASE PROTEIN"/>
    <property type="match status" value="1"/>
</dbReference>
<gene>
    <name evidence="9" type="ORF">QF206_11725</name>
</gene>
<evidence type="ECO:0000256" key="6">
    <source>
        <dbReference type="ARBA" id="ARBA00023136"/>
    </source>
</evidence>
<proteinExistence type="inferred from homology"/>
<dbReference type="Pfam" id="PF00528">
    <property type="entry name" value="BPD_transp_1"/>
    <property type="match status" value="1"/>
</dbReference>
<dbReference type="Proteomes" id="UP001321506">
    <property type="component" value="Unassembled WGS sequence"/>
</dbReference>
<keyword evidence="4 7" id="KW-0812">Transmembrane</keyword>
<dbReference type="SUPFAM" id="SSF161098">
    <property type="entry name" value="MetI-like"/>
    <property type="match status" value="1"/>
</dbReference>
<feature type="domain" description="ABC transmembrane type-1" evidence="8">
    <location>
        <begin position="114"/>
        <end position="305"/>
    </location>
</feature>
<dbReference type="CDD" id="cd06261">
    <property type="entry name" value="TM_PBP2"/>
    <property type="match status" value="1"/>
</dbReference>
<evidence type="ECO:0000256" key="4">
    <source>
        <dbReference type="ARBA" id="ARBA00022692"/>
    </source>
</evidence>
<reference evidence="9 10" key="1">
    <citation type="submission" date="2023-04" db="EMBL/GenBank/DDBJ databases">
        <title>Klugiella caeni sp. nov. isolated from the sludge of biochemical tank.</title>
        <authorList>
            <person name="Geng K."/>
        </authorList>
    </citation>
    <scope>NUCLEOTIDE SEQUENCE [LARGE SCALE GENOMIC DNA]</scope>
    <source>
        <strain evidence="9 10">YN-L-19</strain>
    </source>
</reference>
<evidence type="ECO:0000313" key="10">
    <source>
        <dbReference type="Proteomes" id="UP001321506"/>
    </source>
</evidence>
<keyword evidence="10" id="KW-1185">Reference proteome</keyword>
<keyword evidence="5 7" id="KW-1133">Transmembrane helix</keyword>
<comment type="caution">
    <text evidence="9">The sequence shown here is derived from an EMBL/GenBank/DDBJ whole genome shotgun (WGS) entry which is preliminary data.</text>
</comment>
<feature type="transmembrane region" description="Helical" evidence="7">
    <location>
        <begin position="283"/>
        <end position="309"/>
    </location>
</feature>
<sequence>MALRESLAYAETPTRAVATNAAKAKQRQPRRVSRQVARSAAVVVGILVGAVALWEGYKAMGQLTGDVIPFTSIPLPVSSSDYAMPHIWVIFDALMQPANAGTTQSLLVYYLDQTSVTLREAGYGLVIGALIGVVLAVALREVQFLTRGVLPWLVISQTIPLVALAPIIVVWAGSAGMPSWIAVTVIAAYLAFFPVTVNMLTGLNAIDPIHDEFMQSINAPRWFTLLFVRFPTALPNLFTGLRLAATASVIGAIVGELSAGTGLGIGRAILTAAYYYSNAPENLFAAVLIASLAGVVFVQVITIVEAIALRKRTN</sequence>
<evidence type="ECO:0000256" key="1">
    <source>
        <dbReference type="ARBA" id="ARBA00004651"/>
    </source>
</evidence>
<accession>A0AAW6TCT0</accession>
<dbReference type="PANTHER" id="PTHR30151">
    <property type="entry name" value="ALKANE SULFONATE ABC TRANSPORTER-RELATED, MEMBRANE SUBUNIT"/>
    <property type="match status" value="1"/>
</dbReference>
<dbReference type="Gene3D" id="1.10.3720.10">
    <property type="entry name" value="MetI-like"/>
    <property type="match status" value="1"/>
</dbReference>
<dbReference type="AlphaFoldDB" id="A0AAW6TCT0"/>